<evidence type="ECO:0000259" key="2">
    <source>
        <dbReference type="Pfam" id="PF21549"/>
    </source>
</evidence>
<feature type="compositionally biased region" description="Basic and acidic residues" evidence="1">
    <location>
        <begin position="262"/>
        <end position="276"/>
    </location>
</feature>
<dbReference type="OrthoDB" id="3535323at2759"/>
<accession>A0A1D1UK41</accession>
<sequence>MSASASVQMVHPVGTFIVSNRKADPTVPTSGNKEAVLKPVMANQIPVNISLCEYYQITGLPGSMNRNIVAFLADCEQCEEMLEGACFEHTDVERIIYDKPPIPLAYSSVPDSSQRYEFTKVLEEDKGDTINREGTHQSMDIIWTLNRTLTSYGRNTCGNSSLCLAYDLSDDFLCNWIRFVRPSSNFREVNVIAYQQHGSIYLFSVRDIAPSTELRVFVNRPQGCAEVYDELFGPPVQYVRYIDPEHCARSHRKESKLRKLNQKTEKEPETSDEISRTEVPASEEPTDILQYEPTESEGAASLPDVPEFTSRISLRKECGSVVSSKRVRRTKKELTEWRNLRERYY</sequence>
<evidence type="ECO:0000313" key="3">
    <source>
        <dbReference type="EMBL" id="GAU87617.1"/>
    </source>
</evidence>
<keyword evidence="4" id="KW-1185">Reference proteome</keyword>
<comment type="caution">
    <text evidence="3">The sequence shown here is derived from an EMBL/GenBank/DDBJ whole genome shotgun (WGS) entry which is preliminary data.</text>
</comment>
<dbReference type="Gene3D" id="2.170.270.10">
    <property type="entry name" value="SET domain"/>
    <property type="match status" value="1"/>
</dbReference>
<organism evidence="3 4">
    <name type="scientific">Ramazzottius varieornatus</name>
    <name type="common">Water bear</name>
    <name type="synonym">Tardigrade</name>
    <dbReference type="NCBI Taxonomy" id="947166"/>
    <lineage>
        <taxon>Eukaryota</taxon>
        <taxon>Metazoa</taxon>
        <taxon>Ecdysozoa</taxon>
        <taxon>Tardigrada</taxon>
        <taxon>Eutardigrada</taxon>
        <taxon>Parachela</taxon>
        <taxon>Hypsibioidea</taxon>
        <taxon>Ramazzottiidae</taxon>
        <taxon>Ramazzottius</taxon>
    </lineage>
</organism>
<feature type="region of interest" description="Disordered" evidence="1">
    <location>
        <begin position="253"/>
        <end position="305"/>
    </location>
</feature>
<dbReference type="InterPro" id="IPR001214">
    <property type="entry name" value="SET_dom"/>
</dbReference>
<dbReference type="EMBL" id="BDGG01000001">
    <property type="protein sequence ID" value="GAU87617.1"/>
    <property type="molecule type" value="Genomic_DNA"/>
</dbReference>
<feature type="domain" description="SET" evidence="2">
    <location>
        <begin position="159"/>
        <end position="220"/>
    </location>
</feature>
<gene>
    <name evidence="3" type="primary">RvY_00436-1</name>
    <name evidence="3" type="synonym">RvY_00436.1</name>
    <name evidence="3" type="ORF">RvY_00436</name>
</gene>
<protein>
    <recommendedName>
        <fullName evidence="2">SET domain-containing protein</fullName>
    </recommendedName>
</protein>
<dbReference type="InterPro" id="IPR046341">
    <property type="entry name" value="SET_dom_sf"/>
</dbReference>
<evidence type="ECO:0000256" key="1">
    <source>
        <dbReference type="SAM" id="MobiDB-lite"/>
    </source>
</evidence>
<reference evidence="3 4" key="1">
    <citation type="journal article" date="2016" name="Nat. Commun.">
        <title>Extremotolerant tardigrade genome and improved radiotolerance of human cultured cells by tardigrade-unique protein.</title>
        <authorList>
            <person name="Hashimoto T."/>
            <person name="Horikawa D.D."/>
            <person name="Saito Y."/>
            <person name="Kuwahara H."/>
            <person name="Kozuka-Hata H."/>
            <person name="Shin-I T."/>
            <person name="Minakuchi Y."/>
            <person name="Ohishi K."/>
            <person name="Motoyama A."/>
            <person name="Aizu T."/>
            <person name="Enomoto A."/>
            <person name="Kondo K."/>
            <person name="Tanaka S."/>
            <person name="Hara Y."/>
            <person name="Koshikawa S."/>
            <person name="Sagara H."/>
            <person name="Miura T."/>
            <person name="Yokobori S."/>
            <person name="Miyagawa K."/>
            <person name="Suzuki Y."/>
            <person name="Kubo T."/>
            <person name="Oyama M."/>
            <person name="Kohara Y."/>
            <person name="Fujiyama A."/>
            <person name="Arakawa K."/>
            <person name="Katayama T."/>
            <person name="Toyoda A."/>
            <person name="Kunieda T."/>
        </authorList>
    </citation>
    <scope>NUCLEOTIDE SEQUENCE [LARGE SCALE GENOMIC DNA]</scope>
    <source>
        <strain evidence="3 4">YOKOZUNA-1</strain>
    </source>
</reference>
<proteinExistence type="predicted"/>
<name>A0A1D1UK41_RAMVA</name>
<dbReference type="AlphaFoldDB" id="A0A1D1UK41"/>
<dbReference type="Proteomes" id="UP000186922">
    <property type="component" value="Unassembled WGS sequence"/>
</dbReference>
<dbReference type="Pfam" id="PF21549">
    <property type="entry name" value="PRDM2_PR"/>
    <property type="match status" value="1"/>
</dbReference>
<evidence type="ECO:0000313" key="4">
    <source>
        <dbReference type="Proteomes" id="UP000186922"/>
    </source>
</evidence>
<dbReference type="STRING" id="947166.A0A1D1UK41"/>